<evidence type="ECO:0000313" key="2">
    <source>
        <dbReference type="EMBL" id="QCD83140.1"/>
    </source>
</evidence>
<accession>A0A4D6L3T8</accession>
<keyword evidence="3" id="KW-1185">Reference proteome</keyword>
<proteinExistence type="predicted"/>
<evidence type="ECO:0000313" key="3">
    <source>
        <dbReference type="Proteomes" id="UP000501690"/>
    </source>
</evidence>
<organism evidence="2 3">
    <name type="scientific">Vigna unguiculata</name>
    <name type="common">Cowpea</name>
    <dbReference type="NCBI Taxonomy" id="3917"/>
    <lineage>
        <taxon>Eukaryota</taxon>
        <taxon>Viridiplantae</taxon>
        <taxon>Streptophyta</taxon>
        <taxon>Embryophyta</taxon>
        <taxon>Tracheophyta</taxon>
        <taxon>Spermatophyta</taxon>
        <taxon>Magnoliopsida</taxon>
        <taxon>eudicotyledons</taxon>
        <taxon>Gunneridae</taxon>
        <taxon>Pentapetalae</taxon>
        <taxon>rosids</taxon>
        <taxon>fabids</taxon>
        <taxon>Fabales</taxon>
        <taxon>Fabaceae</taxon>
        <taxon>Papilionoideae</taxon>
        <taxon>50 kb inversion clade</taxon>
        <taxon>NPAAA clade</taxon>
        <taxon>indigoferoid/millettioid clade</taxon>
        <taxon>Phaseoleae</taxon>
        <taxon>Vigna</taxon>
    </lineage>
</organism>
<name>A0A4D6L3T8_VIGUN</name>
<dbReference type="Proteomes" id="UP000501690">
    <property type="component" value="Linkage Group LG2"/>
</dbReference>
<sequence>MSQDFQTRQSTTEEGNLIGPIRTGHNQHTHTGNTRQPELNSRVPHVHPPSRAQLEGCHPELNSRDAIPSSTRGMYVLNPYPELNLRDAF</sequence>
<feature type="compositionally biased region" description="Polar residues" evidence="1">
    <location>
        <begin position="1"/>
        <end position="14"/>
    </location>
</feature>
<feature type="region of interest" description="Disordered" evidence="1">
    <location>
        <begin position="1"/>
        <end position="56"/>
    </location>
</feature>
<gene>
    <name evidence="2" type="ORF">DEO72_LG2g3483</name>
</gene>
<reference evidence="2 3" key="1">
    <citation type="submission" date="2019-04" db="EMBL/GenBank/DDBJ databases">
        <title>An improved genome assembly and genetic linkage map for asparagus bean, Vigna unguiculata ssp. sesquipedialis.</title>
        <authorList>
            <person name="Xia Q."/>
            <person name="Zhang R."/>
            <person name="Dong Y."/>
        </authorList>
    </citation>
    <scope>NUCLEOTIDE SEQUENCE [LARGE SCALE GENOMIC DNA]</scope>
    <source>
        <tissue evidence="2">Leaf</tissue>
    </source>
</reference>
<feature type="compositionally biased region" description="Low complexity" evidence="1">
    <location>
        <begin position="22"/>
        <end position="36"/>
    </location>
</feature>
<dbReference type="EMBL" id="CP039346">
    <property type="protein sequence ID" value="QCD83140.1"/>
    <property type="molecule type" value="Genomic_DNA"/>
</dbReference>
<protein>
    <submittedName>
        <fullName evidence="2">Uncharacterized protein</fullName>
    </submittedName>
</protein>
<dbReference type="AlphaFoldDB" id="A0A4D6L3T8"/>
<evidence type="ECO:0000256" key="1">
    <source>
        <dbReference type="SAM" id="MobiDB-lite"/>
    </source>
</evidence>